<gene>
    <name evidence="1" type="ORF">CQW49_07260</name>
</gene>
<keyword evidence="2" id="KW-1185">Reference proteome</keyword>
<dbReference type="EMBL" id="CP023737">
    <property type="protein sequence ID" value="ATQ67709.1"/>
    <property type="molecule type" value="Genomic_DNA"/>
</dbReference>
<accession>A0A2D2CYI2</accession>
<dbReference type="RefSeq" id="WP_003612674.1">
    <property type="nucleotide sequence ID" value="NZ_ADVE02000001.1"/>
</dbReference>
<dbReference type="Proteomes" id="UP000230709">
    <property type="component" value="Chromosome"/>
</dbReference>
<evidence type="ECO:0000313" key="1">
    <source>
        <dbReference type="EMBL" id="ATQ67709.1"/>
    </source>
</evidence>
<proteinExistence type="predicted"/>
<name>A0A2D2CYI2_METT3</name>
<dbReference type="STRING" id="595536.GCA_000178815_03703"/>
<organism evidence="1 2">
    <name type="scientific">Methylosinus trichosporium (strain ATCC 35070 / NCIMB 11131 / UNIQEM 75 / OB3b)</name>
    <dbReference type="NCBI Taxonomy" id="595536"/>
    <lineage>
        <taxon>Bacteria</taxon>
        <taxon>Pseudomonadati</taxon>
        <taxon>Pseudomonadota</taxon>
        <taxon>Alphaproteobacteria</taxon>
        <taxon>Hyphomicrobiales</taxon>
        <taxon>Methylocystaceae</taxon>
        <taxon>Methylosinus</taxon>
    </lineage>
</organism>
<dbReference type="KEGG" id="mtw:CQW49_07260"/>
<protein>
    <submittedName>
        <fullName evidence="1">Uncharacterized protein</fullName>
    </submittedName>
</protein>
<evidence type="ECO:0000313" key="2">
    <source>
        <dbReference type="Proteomes" id="UP000230709"/>
    </source>
</evidence>
<reference evidence="2" key="1">
    <citation type="submission" date="2017-10" db="EMBL/GenBank/DDBJ databases">
        <title>Completed PacBio SMRT sequence of Methylosinus trichosporium OB3b reveals presence of a third large plasmid.</title>
        <authorList>
            <person name="Charles T.C."/>
            <person name="Lynch M.D.J."/>
            <person name="Heil J.R."/>
            <person name="Cheng J."/>
        </authorList>
    </citation>
    <scope>NUCLEOTIDE SEQUENCE [LARGE SCALE GENOMIC DNA]</scope>
    <source>
        <strain evidence="2">OB3b</strain>
    </source>
</reference>
<sequence>MFDLSNVAFLPAENAEPGAGPAGAANVAPAVDPIFAAIERLRAAEARHAAADIACDEAMVKRDARAKAEAEALRDRTLAELRAEEAAFLSTVPLTLDGVRAGLAYAFEYDADGHELRPFVESILRSPAWTPALADPLLTAIERHKAAVRAVAAYPGPGDLPSALTAEEDAASRELAAVPCGESFPVKLRYMLADQKRRWGPLWRIRGAPEIMAAIELHVSGEITA</sequence>
<dbReference type="AlphaFoldDB" id="A0A2D2CYI2"/>